<dbReference type="Proteomes" id="UP001305414">
    <property type="component" value="Unassembled WGS sequence"/>
</dbReference>
<evidence type="ECO:0000256" key="1">
    <source>
        <dbReference type="SAM" id="MobiDB-lite"/>
    </source>
</evidence>
<feature type="region of interest" description="Disordered" evidence="1">
    <location>
        <begin position="1"/>
        <end position="32"/>
    </location>
</feature>
<protein>
    <submittedName>
        <fullName evidence="2">Uncharacterized protein</fullName>
    </submittedName>
</protein>
<sequence>MANWQVLQTTSEPGLRSKADHGTNSSDKAGMRPVEVAASGNLHVRLVLPDSLIRSCVKGATTLGSFMVSLNPSCVTVRARPLSETVAVVAEEAGVGRVQPTDIWRR</sequence>
<organism evidence="2 3">
    <name type="scientific">Xylaria bambusicola</name>
    <dbReference type="NCBI Taxonomy" id="326684"/>
    <lineage>
        <taxon>Eukaryota</taxon>
        <taxon>Fungi</taxon>
        <taxon>Dikarya</taxon>
        <taxon>Ascomycota</taxon>
        <taxon>Pezizomycotina</taxon>
        <taxon>Sordariomycetes</taxon>
        <taxon>Xylariomycetidae</taxon>
        <taxon>Xylariales</taxon>
        <taxon>Xylariaceae</taxon>
        <taxon>Xylaria</taxon>
    </lineage>
</organism>
<accession>A0AAN7Z7X9</accession>
<comment type="caution">
    <text evidence="2">The sequence shown here is derived from an EMBL/GenBank/DDBJ whole genome shotgun (WGS) entry which is preliminary data.</text>
</comment>
<dbReference type="AlphaFoldDB" id="A0AAN7Z7X9"/>
<proteinExistence type="predicted"/>
<keyword evidence="3" id="KW-1185">Reference proteome</keyword>
<evidence type="ECO:0000313" key="2">
    <source>
        <dbReference type="EMBL" id="KAK5628116.1"/>
    </source>
</evidence>
<dbReference type="EMBL" id="JAWHQM010000008">
    <property type="protein sequence ID" value="KAK5628116.1"/>
    <property type="molecule type" value="Genomic_DNA"/>
</dbReference>
<evidence type="ECO:0000313" key="3">
    <source>
        <dbReference type="Proteomes" id="UP001305414"/>
    </source>
</evidence>
<name>A0AAN7Z7X9_9PEZI</name>
<feature type="compositionally biased region" description="Polar residues" evidence="1">
    <location>
        <begin position="1"/>
        <end position="12"/>
    </location>
</feature>
<gene>
    <name evidence="2" type="ORF">RRF57_003831</name>
</gene>
<reference evidence="2 3" key="1">
    <citation type="submission" date="2023-10" db="EMBL/GenBank/DDBJ databases">
        <title>Draft genome sequence of Xylaria bambusicola isolate GMP-LS, the root and basal stem rot pathogen of sugarcane in Indonesia.</title>
        <authorList>
            <person name="Selvaraj P."/>
            <person name="Muralishankar V."/>
            <person name="Muruganantham S."/>
            <person name="Sp S."/>
            <person name="Haryani S."/>
            <person name="Lau K.J.X."/>
            <person name="Naqvi N.I."/>
        </authorList>
    </citation>
    <scope>NUCLEOTIDE SEQUENCE [LARGE SCALE GENOMIC DNA]</scope>
    <source>
        <strain evidence="2">GMP-LS</strain>
    </source>
</reference>